<organism evidence="8">
    <name type="scientific">hydrocarbon metagenome</name>
    <dbReference type="NCBI Taxonomy" id="938273"/>
    <lineage>
        <taxon>unclassified sequences</taxon>
        <taxon>metagenomes</taxon>
        <taxon>ecological metagenomes</taxon>
    </lineage>
</organism>
<evidence type="ECO:0000256" key="5">
    <source>
        <dbReference type="ARBA" id="ARBA00023172"/>
    </source>
</evidence>
<dbReference type="NCBIfam" id="TIGR01766">
    <property type="entry name" value="IS200/IS605 family accessory protein TnpB-like domain"/>
    <property type="match status" value="1"/>
</dbReference>
<evidence type="ECO:0000256" key="2">
    <source>
        <dbReference type="ARBA" id="ARBA00011044"/>
    </source>
</evidence>
<feature type="domain" description="Probable transposase IS891/IS1136/IS1341" evidence="6">
    <location>
        <begin position="135"/>
        <end position="228"/>
    </location>
</feature>
<dbReference type="InterPro" id="IPR010095">
    <property type="entry name" value="Cas12f1-like_TNB"/>
</dbReference>
<dbReference type="Pfam" id="PF01385">
    <property type="entry name" value="OrfB_IS605"/>
    <property type="match status" value="1"/>
</dbReference>
<dbReference type="GO" id="GO:0003677">
    <property type="term" value="F:DNA binding"/>
    <property type="evidence" value="ECO:0007669"/>
    <property type="project" value="UniProtKB-KW"/>
</dbReference>
<evidence type="ECO:0000256" key="3">
    <source>
        <dbReference type="ARBA" id="ARBA00022578"/>
    </source>
</evidence>
<dbReference type="EMBL" id="LNQE01001473">
    <property type="protein sequence ID" value="KUG16929.1"/>
    <property type="molecule type" value="Genomic_DNA"/>
</dbReference>
<evidence type="ECO:0000259" key="6">
    <source>
        <dbReference type="Pfam" id="PF01385"/>
    </source>
</evidence>
<keyword evidence="4" id="KW-0238">DNA-binding</keyword>
<feature type="domain" description="Cas12f1-like TNB" evidence="7">
    <location>
        <begin position="260"/>
        <end position="326"/>
    </location>
</feature>
<evidence type="ECO:0000259" key="7">
    <source>
        <dbReference type="Pfam" id="PF07282"/>
    </source>
</evidence>
<dbReference type="PANTHER" id="PTHR30405:SF11">
    <property type="entry name" value="RNA-GUIDED DNA ENDONUCLEASE RV2885C-RELATED"/>
    <property type="match status" value="1"/>
</dbReference>
<dbReference type="InterPro" id="IPR051399">
    <property type="entry name" value="RNA-guided_DNA_endo/Transpos"/>
</dbReference>
<keyword evidence="3" id="KW-0815">Transposition</keyword>
<reference evidence="8" key="1">
    <citation type="journal article" date="2015" name="Proc. Natl. Acad. Sci. U.S.A.">
        <title>Networks of energetic and metabolic interactions define dynamics in microbial communities.</title>
        <authorList>
            <person name="Embree M."/>
            <person name="Liu J.K."/>
            <person name="Al-Bassam M.M."/>
            <person name="Zengler K."/>
        </authorList>
    </citation>
    <scope>NUCLEOTIDE SEQUENCE</scope>
</reference>
<dbReference type="InterPro" id="IPR001959">
    <property type="entry name" value="Transposase"/>
</dbReference>
<dbReference type="GO" id="GO:0006310">
    <property type="term" value="P:DNA recombination"/>
    <property type="evidence" value="ECO:0007669"/>
    <property type="project" value="UniProtKB-KW"/>
</dbReference>
<dbReference type="Pfam" id="PF07282">
    <property type="entry name" value="Cas12f1-like_TNB"/>
    <property type="match status" value="1"/>
</dbReference>
<accession>A0A0W8F7V7</accession>
<name>A0A0W8F7V7_9ZZZZ</name>
<evidence type="ECO:0000256" key="4">
    <source>
        <dbReference type="ARBA" id="ARBA00023125"/>
    </source>
</evidence>
<comment type="caution">
    <text evidence="8">The sequence shown here is derived from an EMBL/GenBank/DDBJ whole genome shotgun (WGS) entry which is preliminary data.</text>
</comment>
<dbReference type="AlphaFoldDB" id="A0A0W8F7V7"/>
<protein>
    <submittedName>
        <fullName evidence="8">Mobile element protein</fullName>
    </submittedName>
</protein>
<proteinExistence type="inferred from homology"/>
<dbReference type="GO" id="GO:0032196">
    <property type="term" value="P:transposition"/>
    <property type="evidence" value="ECO:0007669"/>
    <property type="project" value="UniProtKB-KW"/>
</dbReference>
<dbReference type="NCBIfam" id="NF040570">
    <property type="entry name" value="guided_TnpB"/>
    <property type="match status" value="1"/>
</dbReference>
<evidence type="ECO:0000256" key="1">
    <source>
        <dbReference type="ARBA" id="ARBA00008761"/>
    </source>
</evidence>
<evidence type="ECO:0000313" key="8">
    <source>
        <dbReference type="EMBL" id="KUG16929.1"/>
    </source>
</evidence>
<keyword evidence="5" id="KW-0233">DNA recombination</keyword>
<sequence>MLCETMKRFNEACNRIAETVFAMHSANKVEIHKTVYYPVREHFGLSSQLTIRAISKVCEAYKRDKSIKPEFHLDGAIVYDQRILSWKGLEKVSLITLQGRQAIPIRFGEYQKARLDRIRGQADLILVNGIFYLCVVVEVDEETPYDPKGTLGVDLGIKYLAVDSDGEVHSGEQINQTRERLDSLKARLQSKGTKSAKRHLKKLSGRTARFSRDVNHCISKHIVTKAKDTLRSISLEDLQGIRSRVTVMKAQRRRLHTWNFGLLRTFVEYKAKVAGVPLVFVDPRNTSRTCPSCGHVSKANRPTRDEFRCESCGFAGPADHIAAMNIAFRAEVNQPIVAGKHLTSVTSSGL</sequence>
<comment type="similarity">
    <text evidence="1">In the C-terminal section; belongs to the transposase 35 family.</text>
</comment>
<gene>
    <name evidence="8" type="ORF">ASZ90_013376</name>
</gene>
<comment type="similarity">
    <text evidence="2">In the N-terminal section; belongs to the transposase 2 family.</text>
</comment>
<dbReference type="PANTHER" id="PTHR30405">
    <property type="entry name" value="TRANSPOSASE"/>
    <property type="match status" value="1"/>
</dbReference>